<keyword evidence="1" id="KW-0732">Signal</keyword>
<dbReference type="NCBIfam" id="TIGR04183">
    <property type="entry name" value="Por_Secre_tail"/>
    <property type="match status" value="1"/>
</dbReference>
<comment type="caution">
    <text evidence="2">The sequence shown here is derived from an EMBL/GenBank/DDBJ whole genome shotgun (WGS) entry which is preliminary data.</text>
</comment>
<proteinExistence type="predicted"/>
<dbReference type="InterPro" id="IPR026444">
    <property type="entry name" value="Secre_tail"/>
</dbReference>
<evidence type="ECO:0000256" key="1">
    <source>
        <dbReference type="ARBA" id="ARBA00022729"/>
    </source>
</evidence>
<dbReference type="EMBL" id="JBHLTQ010000006">
    <property type="protein sequence ID" value="MFC0605355.1"/>
    <property type="molecule type" value="Genomic_DNA"/>
</dbReference>
<accession>A0ABV6QCE4</accession>
<organism evidence="2 3">
    <name type="scientific">Winogradskyella pulchriflava</name>
    <dbReference type="NCBI Taxonomy" id="1110688"/>
    <lineage>
        <taxon>Bacteria</taxon>
        <taxon>Pseudomonadati</taxon>
        <taxon>Bacteroidota</taxon>
        <taxon>Flavobacteriia</taxon>
        <taxon>Flavobacteriales</taxon>
        <taxon>Flavobacteriaceae</taxon>
        <taxon>Winogradskyella</taxon>
    </lineage>
</organism>
<sequence length="52" mass="6155">MKKKRTTHHGEIDHIHTKTIYLNVNHLEPGKYVLKITHKNKIVKTVKIIKKT</sequence>
<gene>
    <name evidence="2" type="ORF">ACFFGA_12365</name>
</gene>
<evidence type="ECO:0000313" key="3">
    <source>
        <dbReference type="Proteomes" id="UP001589832"/>
    </source>
</evidence>
<keyword evidence="3" id="KW-1185">Reference proteome</keyword>
<reference evidence="2 3" key="1">
    <citation type="submission" date="2024-09" db="EMBL/GenBank/DDBJ databases">
        <authorList>
            <person name="Sun Q."/>
            <person name="Mori K."/>
        </authorList>
    </citation>
    <scope>NUCLEOTIDE SEQUENCE [LARGE SCALE GENOMIC DNA]</scope>
    <source>
        <strain evidence="2 3">NCAIM B.02481</strain>
    </source>
</reference>
<dbReference type="RefSeq" id="WP_386064500.1">
    <property type="nucleotide sequence ID" value="NZ_JBHLTQ010000006.1"/>
</dbReference>
<dbReference type="Proteomes" id="UP001589832">
    <property type="component" value="Unassembled WGS sequence"/>
</dbReference>
<evidence type="ECO:0000313" key="2">
    <source>
        <dbReference type="EMBL" id="MFC0605355.1"/>
    </source>
</evidence>
<name>A0ABV6QCE4_9FLAO</name>
<protein>
    <submittedName>
        <fullName evidence="2">T9SS type A sorting domain-containing protein</fullName>
    </submittedName>
</protein>